<dbReference type="SMART" id="SM00091">
    <property type="entry name" value="PAS"/>
    <property type="match status" value="1"/>
</dbReference>
<feature type="domain" description="Histidine kinase" evidence="10">
    <location>
        <begin position="317"/>
        <end position="523"/>
    </location>
</feature>
<name>A0A365L1Z2_9BACL</name>
<dbReference type="GO" id="GO:0005524">
    <property type="term" value="F:ATP binding"/>
    <property type="evidence" value="ECO:0007669"/>
    <property type="project" value="UniProtKB-KW"/>
</dbReference>
<dbReference type="SMART" id="SM00086">
    <property type="entry name" value="PAC"/>
    <property type="match status" value="1"/>
</dbReference>
<reference evidence="13 14" key="1">
    <citation type="submission" date="2018-06" db="EMBL/GenBank/DDBJ databases">
        <title>The draft genome sequences of strains SCU63 and S1.</title>
        <authorList>
            <person name="Gan L."/>
        </authorList>
    </citation>
    <scope>NUCLEOTIDE SEQUENCE [LARGE SCALE GENOMIC DNA]</scope>
    <source>
        <strain evidence="13 14">SCU63</strain>
    </source>
</reference>
<keyword evidence="9" id="KW-0472">Membrane</keyword>
<evidence type="ECO:0000256" key="9">
    <source>
        <dbReference type="SAM" id="Phobius"/>
    </source>
</evidence>
<dbReference type="Pfam" id="PF02518">
    <property type="entry name" value="HATPase_c"/>
    <property type="match status" value="1"/>
</dbReference>
<dbReference type="SUPFAM" id="SSF55785">
    <property type="entry name" value="PYP-like sensor domain (PAS domain)"/>
    <property type="match status" value="1"/>
</dbReference>
<dbReference type="InterPro" id="IPR001610">
    <property type="entry name" value="PAC"/>
</dbReference>
<dbReference type="AlphaFoldDB" id="A0A365L1Z2"/>
<dbReference type="NCBIfam" id="TIGR00229">
    <property type="entry name" value="sensory_box"/>
    <property type="match status" value="1"/>
</dbReference>
<feature type="transmembrane region" description="Helical" evidence="9">
    <location>
        <begin position="139"/>
        <end position="159"/>
    </location>
</feature>
<dbReference type="PROSITE" id="PS50109">
    <property type="entry name" value="HIS_KIN"/>
    <property type="match status" value="1"/>
</dbReference>
<dbReference type="InterPro" id="IPR003661">
    <property type="entry name" value="HisK_dim/P_dom"/>
</dbReference>
<evidence type="ECO:0000259" key="10">
    <source>
        <dbReference type="PROSITE" id="PS50109"/>
    </source>
</evidence>
<feature type="domain" description="PAS" evidence="11">
    <location>
        <begin position="180"/>
        <end position="225"/>
    </location>
</feature>
<feature type="transmembrane region" description="Helical" evidence="9">
    <location>
        <begin position="12"/>
        <end position="32"/>
    </location>
</feature>
<feature type="transmembrane region" description="Helical" evidence="9">
    <location>
        <begin position="66"/>
        <end position="93"/>
    </location>
</feature>
<dbReference type="Proteomes" id="UP000251002">
    <property type="component" value="Unassembled WGS sequence"/>
</dbReference>
<sequence length="523" mass="58993">MKQLNASRQKNLLFLHIYGFASVLHILLNILFSFNAAVYAPLTGLLIYSTLFLARERLSENTLRSLLLYAMNLYLFILNIESLSAVTLVYFAIPLMVAALSNELKSMSVLTAATILEVLVLILFFGLLERTPSYQYNHLSILTFLTIVMLLTFFHTFYFSRLWHQLQDRNKSMEEALISREGYLQLFFETAKDAMAVFDTNNRVIAINPAFEELYGWSAEDSYGKKINPYPEEKEEIADLQALELLKGKSFTLLDTVDMKKDGTKFHAQITLSPIFDKHGKVIATSVISRDITYQKESEQLILQSEKLKLAGEIAAGVAHEIRNPMTVISGFIQLIQQDPKHPYPQYTELIHSELERINLIISEFLVLAKPQAPSVKEFSLRRLIDNITLLFSSEFNLKGIIYKEKWNDDQDYILSGEEHSLKQVFINLFKNAAEAIEPGGSIKLSVALSSDKMISIMIADSGYGISSESLNRIFEPFYTTKENGTGLGLLISQKIIQEHGGALNISSEAGKGTTAEVILPIK</sequence>
<dbReference type="Gene3D" id="3.30.450.20">
    <property type="entry name" value="PAS domain"/>
    <property type="match status" value="1"/>
</dbReference>
<keyword evidence="5" id="KW-0547">Nucleotide-binding</keyword>
<dbReference type="SUPFAM" id="SSF47384">
    <property type="entry name" value="Homodimeric domain of signal transducing histidine kinase"/>
    <property type="match status" value="1"/>
</dbReference>
<evidence type="ECO:0000256" key="4">
    <source>
        <dbReference type="ARBA" id="ARBA00022679"/>
    </source>
</evidence>
<dbReference type="PROSITE" id="PS50112">
    <property type="entry name" value="PAS"/>
    <property type="match status" value="1"/>
</dbReference>
<dbReference type="RefSeq" id="WP_112223028.1">
    <property type="nucleotide sequence ID" value="NZ_CP047673.1"/>
</dbReference>
<keyword evidence="7" id="KW-0067">ATP-binding</keyword>
<dbReference type="InterPro" id="IPR000700">
    <property type="entry name" value="PAS-assoc_C"/>
</dbReference>
<evidence type="ECO:0000256" key="1">
    <source>
        <dbReference type="ARBA" id="ARBA00000085"/>
    </source>
</evidence>
<dbReference type="InterPro" id="IPR013656">
    <property type="entry name" value="PAS_4"/>
</dbReference>
<feature type="transmembrane region" description="Helical" evidence="9">
    <location>
        <begin position="38"/>
        <end position="54"/>
    </location>
</feature>
<keyword evidence="14" id="KW-1185">Reference proteome</keyword>
<dbReference type="InterPro" id="IPR004358">
    <property type="entry name" value="Sig_transdc_His_kin-like_C"/>
</dbReference>
<dbReference type="SUPFAM" id="SSF55874">
    <property type="entry name" value="ATPase domain of HSP90 chaperone/DNA topoisomerase II/histidine kinase"/>
    <property type="match status" value="1"/>
</dbReference>
<evidence type="ECO:0000313" key="14">
    <source>
        <dbReference type="Proteomes" id="UP000251002"/>
    </source>
</evidence>
<dbReference type="InterPro" id="IPR036097">
    <property type="entry name" value="HisK_dim/P_sf"/>
</dbReference>
<dbReference type="PANTHER" id="PTHR43065">
    <property type="entry name" value="SENSOR HISTIDINE KINASE"/>
    <property type="match status" value="1"/>
</dbReference>
<accession>A0A365L1Z2</accession>
<dbReference type="GO" id="GO:0000155">
    <property type="term" value="F:phosphorelay sensor kinase activity"/>
    <property type="evidence" value="ECO:0007669"/>
    <property type="project" value="InterPro"/>
</dbReference>
<dbReference type="Pfam" id="PF08448">
    <property type="entry name" value="PAS_4"/>
    <property type="match status" value="1"/>
</dbReference>
<proteinExistence type="predicted"/>
<dbReference type="InterPro" id="IPR035965">
    <property type="entry name" value="PAS-like_dom_sf"/>
</dbReference>
<dbReference type="InterPro" id="IPR036890">
    <property type="entry name" value="HATPase_C_sf"/>
</dbReference>
<dbReference type="SMART" id="SM00387">
    <property type="entry name" value="HATPase_c"/>
    <property type="match status" value="1"/>
</dbReference>
<evidence type="ECO:0000256" key="8">
    <source>
        <dbReference type="ARBA" id="ARBA00023012"/>
    </source>
</evidence>
<evidence type="ECO:0000256" key="6">
    <source>
        <dbReference type="ARBA" id="ARBA00022777"/>
    </source>
</evidence>
<protein>
    <recommendedName>
        <fullName evidence="2">histidine kinase</fullName>
        <ecNumber evidence="2">2.7.13.3</ecNumber>
    </recommendedName>
</protein>
<feature type="domain" description="PAC" evidence="12">
    <location>
        <begin position="247"/>
        <end position="304"/>
    </location>
</feature>
<dbReference type="PROSITE" id="PS50113">
    <property type="entry name" value="PAC"/>
    <property type="match status" value="1"/>
</dbReference>
<evidence type="ECO:0000256" key="3">
    <source>
        <dbReference type="ARBA" id="ARBA00022553"/>
    </source>
</evidence>
<gene>
    <name evidence="13" type="ORF">DP120_07550</name>
</gene>
<organism evidence="13 14">
    <name type="scientific">Planococcus halotolerans</name>
    <dbReference type="NCBI Taxonomy" id="2233542"/>
    <lineage>
        <taxon>Bacteria</taxon>
        <taxon>Bacillati</taxon>
        <taxon>Bacillota</taxon>
        <taxon>Bacilli</taxon>
        <taxon>Bacillales</taxon>
        <taxon>Caryophanaceae</taxon>
        <taxon>Planococcus</taxon>
    </lineage>
</organism>
<dbReference type="EC" id="2.7.13.3" evidence="2"/>
<dbReference type="PANTHER" id="PTHR43065:SF10">
    <property type="entry name" value="PEROXIDE STRESS-ACTIVATED HISTIDINE KINASE MAK3"/>
    <property type="match status" value="1"/>
</dbReference>
<evidence type="ECO:0000256" key="5">
    <source>
        <dbReference type="ARBA" id="ARBA00022741"/>
    </source>
</evidence>
<dbReference type="Gene3D" id="3.30.565.10">
    <property type="entry name" value="Histidine kinase-like ATPase, C-terminal domain"/>
    <property type="match status" value="1"/>
</dbReference>
<keyword evidence="3" id="KW-0597">Phosphoprotein</keyword>
<dbReference type="SMART" id="SM00388">
    <property type="entry name" value="HisKA"/>
    <property type="match status" value="1"/>
</dbReference>
<keyword evidence="6 13" id="KW-0418">Kinase</keyword>
<comment type="caution">
    <text evidence="13">The sequence shown here is derived from an EMBL/GenBank/DDBJ whole genome shotgun (WGS) entry which is preliminary data.</text>
</comment>
<keyword evidence="8" id="KW-0902">Two-component regulatory system</keyword>
<dbReference type="EMBL" id="QLZR01000002">
    <property type="protein sequence ID" value="RAZ79458.1"/>
    <property type="molecule type" value="Genomic_DNA"/>
</dbReference>
<evidence type="ECO:0000259" key="12">
    <source>
        <dbReference type="PROSITE" id="PS50113"/>
    </source>
</evidence>
<keyword evidence="4" id="KW-0808">Transferase</keyword>
<dbReference type="InterPro" id="IPR000014">
    <property type="entry name" value="PAS"/>
</dbReference>
<evidence type="ECO:0000259" key="11">
    <source>
        <dbReference type="PROSITE" id="PS50112"/>
    </source>
</evidence>
<dbReference type="CDD" id="cd00082">
    <property type="entry name" value="HisKA"/>
    <property type="match status" value="1"/>
</dbReference>
<evidence type="ECO:0000256" key="7">
    <source>
        <dbReference type="ARBA" id="ARBA00022840"/>
    </source>
</evidence>
<evidence type="ECO:0000313" key="13">
    <source>
        <dbReference type="EMBL" id="RAZ79458.1"/>
    </source>
</evidence>
<dbReference type="PRINTS" id="PR00344">
    <property type="entry name" value="BCTRLSENSOR"/>
</dbReference>
<dbReference type="InterPro" id="IPR005467">
    <property type="entry name" value="His_kinase_dom"/>
</dbReference>
<dbReference type="Pfam" id="PF00512">
    <property type="entry name" value="HisKA"/>
    <property type="match status" value="1"/>
</dbReference>
<comment type="catalytic activity">
    <reaction evidence="1">
        <text>ATP + protein L-histidine = ADP + protein N-phospho-L-histidine.</text>
        <dbReference type="EC" id="2.7.13.3"/>
    </reaction>
</comment>
<keyword evidence="9" id="KW-1133">Transmembrane helix</keyword>
<keyword evidence="9" id="KW-0812">Transmembrane</keyword>
<dbReference type="CDD" id="cd00130">
    <property type="entry name" value="PAS"/>
    <property type="match status" value="1"/>
</dbReference>
<dbReference type="Gene3D" id="1.10.287.130">
    <property type="match status" value="1"/>
</dbReference>
<evidence type="ECO:0000256" key="2">
    <source>
        <dbReference type="ARBA" id="ARBA00012438"/>
    </source>
</evidence>
<feature type="transmembrane region" description="Helical" evidence="9">
    <location>
        <begin position="105"/>
        <end position="127"/>
    </location>
</feature>
<dbReference type="InterPro" id="IPR003594">
    <property type="entry name" value="HATPase_dom"/>
</dbReference>